<gene>
    <name evidence="3" type="ORF">GUJ93_ZPchr0458g22528</name>
</gene>
<dbReference type="PANTHER" id="PTHR12668:SF37">
    <property type="entry name" value="PROTEIN FATTY ACID EXPORT 2, CHLOROPLASTIC"/>
    <property type="match status" value="1"/>
</dbReference>
<accession>A0A8J5RC41</accession>
<feature type="transmembrane region" description="Helical" evidence="2">
    <location>
        <begin position="187"/>
        <end position="206"/>
    </location>
</feature>
<proteinExistence type="predicted"/>
<feature type="transmembrane region" description="Helical" evidence="2">
    <location>
        <begin position="158"/>
        <end position="175"/>
    </location>
</feature>
<dbReference type="AlphaFoldDB" id="A0A8J5RC41"/>
<dbReference type="PANTHER" id="PTHR12668">
    <property type="entry name" value="TRANSMEMBRANE PROTEIN 14, 15"/>
    <property type="match status" value="1"/>
</dbReference>
<reference evidence="3" key="2">
    <citation type="submission" date="2021-02" db="EMBL/GenBank/DDBJ databases">
        <authorList>
            <person name="Kimball J.A."/>
            <person name="Haas M.W."/>
            <person name="Macchietto M."/>
            <person name="Kono T."/>
            <person name="Duquette J."/>
            <person name="Shao M."/>
        </authorList>
    </citation>
    <scope>NUCLEOTIDE SEQUENCE</scope>
    <source>
        <tissue evidence="3">Fresh leaf tissue</tissue>
    </source>
</reference>
<dbReference type="GO" id="GO:0009706">
    <property type="term" value="C:chloroplast inner membrane"/>
    <property type="evidence" value="ECO:0007669"/>
    <property type="project" value="TreeGrafter"/>
</dbReference>
<keyword evidence="2" id="KW-0812">Transmembrane</keyword>
<evidence type="ECO:0000256" key="2">
    <source>
        <dbReference type="SAM" id="Phobius"/>
    </source>
</evidence>
<name>A0A8J5RC41_ZIZPA</name>
<dbReference type="Pfam" id="PF03647">
    <property type="entry name" value="Tmemb_14"/>
    <property type="match status" value="1"/>
</dbReference>
<evidence type="ECO:0000256" key="1">
    <source>
        <dbReference type="SAM" id="MobiDB-lite"/>
    </source>
</evidence>
<feature type="region of interest" description="Disordered" evidence="1">
    <location>
        <begin position="59"/>
        <end position="101"/>
    </location>
</feature>
<protein>
    <submittedName>
        <fullName evidence="3">Uncharacterized protein</fullName>
    </submittedName>
</protein>
<dbReference type="InterPro" id="IPR005349">
    <property type="entry name" value="TMEM14"/>
</dbReference>
<evidence type="ECO:0000313" key="4">
    <source>
        <dbReference type="Proteomes" id="UP000729402"/>
    </source>
</evidence>
<organism evidence="3 4">
    <name type="scientific">Zizania palustris</name>
    <name type="common">Northern wild rice</name>
    <dbReference type="NCBI Taxonomy" id="103762"/>
    <lineage>
        <taxon>Eukaryota</taxon>
        <taxon>Viridiplantae</taxon>
        <taxon>Streptophyta</taxon>
        <taxon>Embryophyta</taxon>
        <taxon>Tracheophyta</taxon>
        <taxon>Spermatophyta</taxon>
        <taxon>Magnoliopsida</taxon>
        <taxon>Liliopsida</taxon>
        <taxon>Poales</taxon>
        <taxon>Poaceae</taxon>
        <taxon>BOP clade</taxon>
        <taxon>Oryzoideae</taxon>
        <taxon>Oryzeae</taxon>
        <taxon>Zizaniinae</taxon>
        <taxon>Zizania</taxon>
    </lineage>
</organism>
<dbReference type="OrthoDB" id="5620at2759"/>
<feature type="compositionally biased region" description="Gly residues" evidence="1">
    <location>
        <begin position="63"/>
        <end position="85"/>
    </location>
</feature>
<reference evidence="3" key="1">
    <citation type="journal article" date="2021" name="bioRxiv">
        <title>Whole Genome Assembly and Annotation of Northern Wild Rice, Zizania palustris L., Supports a Whole Genome Duplication in the Zizania Genus.</title>
        <authorList>
            <person name="Haas M."/>
            <person name="Kono T."/>
            <person name="Macchietto M."/>
            <person name="Millas R."/>
            <person name="McGilp L."/>
            <person name="Shao M."/>
            <person name="Duquette J."/>
            <person name="Hirsch C.N."/>
            <person name="Kimball J."/>
        </authorList>
    </citation>
    <scope>NUCLEOTIDE SEQUENCE</scope>
    <source>
        <tissue evidence="3">Fresh leaf tissue</tissue>
    </source>
</reference>
<dbReference type="Proteomes" id="UP000729402">
    <property type="component" value="Unassembled WGS sequence"/>
</dbReference>
<dbReference type="EMBL" id="JAAALK010000953">
    <property type="protein sequence ID" value="KAG8043762.1"/>
    <property type="molecule type" value="Genomic_DNA"/>
</dbReference>
<sequence length="211" mass="20878">MALATTTATTPLAPLALAPPPISASQCSLLPLRSRAPVPVSLSLRSAARRLVAVAAKEPELGGSEGGGAGDSSGSGGGGGGGEPRGGGEEGEGEEGKDKMGEGLSMSQKLTLAYAALVGAGGAMGYMKSGSQKSLAAGGISALVLYFVHTQLPVRPVFASSIGLGISAALLSVMGSRFKKSRKIFPAGVVSLVSLVMVGGYFHGILRSSHA</sequence>
<feature type="transmembrane region" description="Helical" evidence="2">
    <location>
        <begin position="110"/>
        <end position="127"/>
    </location>
</feature>
<comment type="caution">
    <text evidence="3">The sequence shown here is derived from an EMBL/GenBank/DDBJ whole genome shotgun (WGS) entry which is preliminary data.</text>
</comment>
<evidence type="ECO:0000313" key="3">
    <source>
        <dbReference type="EMBL" id="KAG8043762.1"/>
    </source>
</evidence>
<dbReference type="GO" id="GO:0015245">
    <property type="term" value="F:fatty acid transmembrane transporter activity"/>
    <property type="evidence" value="ECO:0007669"/>
    <property type="project" value="TreeGrafter"/>
</dbReference>
<keyword evidence="2" id="KW-0472">Membrane</keyword>
<keyword evidence="4" id="KW-1185">Reference proteome</keyword>
<keyword evidence="2" id="KW-1133">Transmembrane helix</keyword>